<keyword evidence="2" id="KW-1185">Reference proteome</keyword>
<dbReference type="EMBL" id="JACOIK010000008">
    <property type="protein sequence ID" value="MBD1433638.1"/>
    <property type="molecule type" value="Genomic_DNA"/>
</dbReference>
<comment type="caution">
    <text evidence="1">The sequence shown here is derived from an EMBL/GenBank/DDBJ whole genome shotgun (WGS) entry which is preliminary data.</text>
</comment>
<dbReference type="Proteomes" id="UP000602759">
    <property type="component" value="Unassembled WGS sequence"/>
</dbReference>
<dbReference type="RefSeq" id="WP_190994592.1">
    <property type="nucleotide sequence ID" value="NZ_JACOIK010000008.1"/>
</dbReference>
<evidence type="ECO:0000313" key="2">
    <source>
        <dbReference type="Proteomes" id="UP000602759"/>
    </source>
</evidence>
<evidence type="ECO:0000313" key="1">
    <source>
        <dbReference type="EMBL" id="MBD1433638.1"/>
    </source>
</evidence>
<gene>
    <name evidence="1" type="ORF">H8B06_12435</name>
</gene>
<reference evidence="1 2" key="1">
    <citation type="submission" date="2020-08" db="EMBL/GenBank/DDBJ databases">
        <title>Sphingobacterium sp. DN00404 isolated from aquaculture water.</title>
        <authorList>
            <person name="Zhang M."/>
        </authorList>
    </citation>
    <scope>NUCLEOTIDE SEQUENCE [LARGE SCALE GENOMIC DNA]</scope>
    <source>
        <strain evidence="1 2">DN00404</strain>
    </source>
</reference>
<sequence>MTIQQKEMIVQDFEKYMRYTSQYKLPFTLERFATFATSLVNFYGGSNLISTAERKETALLLSRSFNAGMGNRITHEDLDQIAELIISDSTLDYSILNPIFSGTPNSH</sequence>
<accession>A0ABR7YQM4</accession>
<name>A0ABR7YQM4_9SPHI</name>
<organism evidence="1 2">
    <name type="scientific">Sphingobacterium micropteri</name>
    <dbReference type="NCBI Taxonomy" id="2763501"/>
    <lineage>
        <taxon>Bacteria</taxon>
        <taxon>Pseudomonadati</taxon>
        <taxon>Bacteroidota</taxon>
        <taxon>Sphingobacteriia</taxon>
        <taxon>Sphingobacteriales</taxon>
        <taxon>Sphingobacteriaceae</taxon>
        <taxon>Sphingobacterium</taxon>
    </lineage>
</organism>
<proteinExistence type="predicted"/>
<protein>
    <submittedName>
        <fullName evidence="1">Uncharacterized protein</fullName>
    </submittedName>
</protein>